<evidence type="ECO:0008006" key="4">
    <source>
        <dbReference type="Google" id="ProtNLM"/>
    </source>
</evidence>
<accession>A0A0C2SWE3</accession>
<proteinExistence type="predicted"/>
<dbReference type="EMBL" id="KN818230">
    <property type="protein sequence ID" value="KIL67785.1"/>
    <property type="molecule type" value="Genomic_DNA"/>
</dbReference>
<keyword evidence="3" id="KW-1185">Reference proteome</keyword>
<dbReference type="PANTHER" id="PTHR35179">
    <property type="entry name" value="PROTEIN CBG02620"/>
    <property type="match status" value="1"/>
</dbReference>
<dbReference type="STRING" id="946122.A0A0C2SWE3"/>
<evidence type="ECO:0000256" key="1">
    <source>
        <dbReference type="SAM" id="MobiDB-lite"/>
    </source>
</evidence>
<feature type="compositionally biased region" description="Polar residues" evidence="1">
    <location>
        <begin position="41"/>
        <end position="54"/>
    </location>
</feature>
<evidence type="ECO:0000313" key="3">
    <source>
        <dbReference type="Proteomes" id="UP000054549"/>
    </source>
</evidence>
<name>A0A0C2SWE3_AMAMK</name>
<dbReference type="PANTHER" id="PTHR35179:SF2">
    <property type="entry name" value="START DOMAIN-CONTAINING PROTEIN"/>
    <property type="match status" value="1"/>
</dbReference>
<gene>
    <name evidence="2" type="ORF">M378DRAFT_22473</name>
</gene>
<sequence>MSRSPTSPSFRGAYNPRSRGRGGYAPRGRARASEPEPDNTVFLQGLNQSPSQSIPVPPTAGSDANLVISGSQCLGSYSWTNRPTPTIIVPGSPAQWLDRESVRVNPDTGTNIIDHNGHHLGEAPMVPIFAAVDANEDADTFDWSAVDVVTDRNALRHLFRWASGNISKNFRIDLQLVGKKTLLLARWEKQTSDEYPGYTYGSNYFSRATKKPNAEAVAHHRIVNYDWNGLNMVVRSTVDAFLPSDNDSKSEEDLDDVINAISSLNVARDKKEQVTDVEGTALKVIHSGALVPQESIVEVATISIYRESQLNWEEKGPQLYLSQIPHFYVGLHERGSFTEVRKHKFDYTTLESDIKENLKKLRQALASIQRIIVKNGQRGRLSLVCIDGKLEVYERVDDKSFLPDEFLERFGF</sequence>
<reference evidence="2 3" key="1">
    <citation type="submission" date="2014-04" db="EMBL/GenBank/DDBJ databases">
        <title>Evolutionary Origins and Diversification of the Mycorrhizal Mutualists.</title>
        <authorList>
            <consortium name="DOE Joint Genome Institute"/>
            <consortium name="Mycorrhizal Genomics Consortium"/>
            <person name="Kohler A."/>
            <person name="Kuo A."/>
            <person name="Nagy L.G."/>
            <person name="Floudas D."/>
            <person name="Copeland A."/>
            <person name="Barry K.W."/>
            <person name="Cichocki N."/>
            <person name="Veneault-Fourrey C."/>
            <person name="LaButti K."/>
            <person name="Lindquist E.A."/>
            <person name="Lipzen A."/>
            <person name="Lundell T."/>
            <person name="Morin E."/>
            <person name="Murat C."/>
            <person name="Riley R."/>
            <person name="Ohm R."/>
            <person name="Sun H."/>
            <person name="Tunlid A."/>
            <person name="Henrissat B."/>
            <person name="Grigoriev I.V."/>
            <person name="Hibbett D.S."/>
            <person name="Martin F."/>
        </authorList>
    </citation>
    <scope>NUCLEOTIDE SEQUENCE [LARGE SCALE GENOMIC DNA]</scope>
    <source>
        <strain evidence="2 3">Koide BX008</strain>
    </source>
</reference>
<feature type="region of interest" description="Disordered" evidence="1">
    <location>
        <begin position="1"/>
        <end position="60"/>
    </location>
</feature>
<evidence type="ECO:0000313" key="2">
    <source>
        <dbReference type="EMBL" id="KIL67785.1"/>
    </source>
</evidence>
<dbReference type="AlphaFoldDB" id="A0A0C2SWE3"/>
<dbReference type="InParanoid" id="A0A0C2SWE3"/>
<dbReference type="OrthoDB" id="420564at2759"/>
<organism evidence="2 3">
    <name type="scientific">Amanita muscaria (strain Koide BX008)</name>
    <dbReference type="NCBI Taxonomy" id="946122"/>
    <lineage>
        <taxon>Eukaryota</taxon>
        <taxon>Fungi</taxon>
        <taxon>Dikarya</taxon>
        <taxon>Basidiomycota</taxon>
        <taxon>Agaricomycotina</taxon>
        <taxon>Agaricomycetes</taxon>
        <taxon>Agaricomycetidae</taxon>
        <taxon>Agaricales</taxon>
        <taxon>Pluteineae</taxon>
        <taxon>Amanitaceae</taxon>
        <taxon>Amanita</taxon>
    </lineage>
</organism>
<protein>
    <recommendedName>
        <fullName evidence="4">Geranylgeranyl pyrophosphate synthetase</fullName>
    </recommendedName>
</protein>
<dbReference type="HOGENOM" id="CLU_030046_0_1_1"/>
<dbReference type="Proteomes" id="UP000054549">
    <property type="component" value="Unassembled WGS sequence"/>
</dbReference>